<organism evidence="2">
    <name type="scientific">Physcomitrium patens</name>
    <name type="common">Spreading-leaved earth moss</name>
    <name type="synonym">Physcomitrella patens</name>
    <dbReference type="NCBI Taxonomy" id="3218"/>
    <lineage>
        <taxon>Eukaryota</taxon>
        <taxon>Viridiplantae</taxon>
        <taxon>Streptophyta</taxon>
        <taxon>Embryophyta</taxon>
        <taxon>Bryophyta</taxon>
        <taxon>Bryophytina</taxon>
        <taxon>Bryopsida</taxon>
        <taxon>Funariidae</taxon>
        <taxon>Funariales</taxon>
        <taxon>Funariaceae</taxon>
        <taxon>Physcomitrium</taxon>
    </lineage>
</organism>
<dbReference type="FunCoup" id="A0A2K1L3T6">
    <property type="interactions" value="1148"/>
</dbReference>
<reference evidence="2 4" key="2">
    <citation type="journal article" date="2018" name="Plant J.">
        <title>The Physcomitrella patens chromosome-scale assembly reveals moss genome structure and evolution.</title>
        <authorList>
            <person name="Lang D."/>
            <person name="Ullrich K.K."/>
            <person name="Murat F."/>
            <person name="Fuchs J."/>
            <person name="Jenkins J."/>
            <person name="Haas F.B."/>
            <person name="Piednoel M."/>
            <person name="Gundlach H."/>
            <person name="Van Bel M."/>
            <person name="Meyberg R."/>
            <person name="Vives C."/>
            <person name="Morata J."/>
            <person name="Symeonidi A."/>
            <person name="Hiss M."/>
            <person name="Muchero W."/>
            <person name="Kamisugi Y."/>
            <person name="Saleh O."/>
            <person name="Blanc G."/>
            <person name="Decker E.L."/>
            <person name="van Gessel N."/>
            <person name="Grimwood J."/>
            <person name="Hayes R.D."/>
            <person name="Graham S.W."/>
            <person name="Gunter L.E."/>
            <person name="McDaniel S.F."/>
            <person name="Hoernstein S.N.W."/>
            <person name="Larsson A."/>
            <person name="Li F.W."/>
            <person name="Perroud P.F."/>
            <person name="Phillips J."/>
            <person name="Ranjan P."/>
            <person name="Rokshar D.S."/>
            <person name="Rothfels C.J."/>
            <person name="Schneider L."/>
            <person name="Shu S."/>
            <person name="Stevenson D.W."/>
            <person name="Thummler F."/>
            <person name="Tillich M."/>
            <person name="Villarreal Aguilar J.C."/>
            <person name="Widiez T."/>
            <person name="Wong G.K."/>
            <person name="Wymore A."/>
            <person name="Zhang Y."/>
            <person name="Zimmer A.D."/>
            <person name="Quatrano R.S."/>
            <person name="Mayer K.F.X."/>
            <person name="Goodstein D."/>
            <person name="Casacuberta J.M."/>
            <person name="Vandepoele K."/>
            <person name="Reski R."/>
            <person name="Cuming A.C."/>
            <person name="Tuskan G.A."/>
            <person name="Maumus F."/>
            <person name="Salse J."/>
            <person name="Schmutz J."/>
            <person name="Rensing S.A."/>
        </authorList>
    </citation>
    <scope>NUCLEOTIDE SEQUENCE [LARGE SCALE GENOMIC DNA]</scope>
    <source>
        <strain evidence="3 4">cv. Gransden 2004</strain>
    </source>
</reference>
<accession>A0A2K1L3T6</accession>
<reference evidence="3" key="3">
    <citation type="submission" date="2020-12" db="UniProtKB">
        <authorList>
            <consortium name="EnsemblPlants"/>
        </authorList>
    </citation>
    <scope>IDENTIFICATION</scope>
</reference>
<dbReference type="Gramene" id="Pp3c2_31470V3.2">
    <property type="protein sequence ID" value="Pp3c2_31470V3.2"/>
    <property type="gene ID" value="Pp3c2_31470"/>
</dbReference>
<keyword evidence="4" id="KW-1185">Reference proteome</keyword>
<evidence type="ECO:0000256" key="1">
    <source>
        <dbReference type="SAM" id="Phobius"/>
    </source>
</evidence>
<dbReference type="EMBL" id="ABEU02000002">
    <property type="protein sequence ID" value="PNR60699.1"/>
    <property type="molecule type" value="Genomic_DNA"/>
</dbReference>
<dbReference type="PANTHER" id="PTHR36737">
    <property type="entry name" value="EXPRESSED PROTEIN"/>
    <property type="match status" value="1"/>
</dbReference>
<dbReference type="PaxDb" id="3218-PP1S371_34V6.2"/>
<gene>
    <name evidence="2" type="ORF">PHYPA_003492</name>
</gene>
<dbReference type="PANTHER" id="PTHR36737:SF1">
    <property type="entry name" value="EXPRESSED PROTEIN"/>
    <property type="match status" value="1"/>
</dbReference>
<name>A0A2K1L3T6_PHYPA</name>
<dbReference type="InParanoid" id="A0A2K1L3T6"/>
<keyword evidence="1" id="KW-0812">Transmembrane</keyword>
<reference evidence="2 4" key="1">
    <citation type="journal article" date="2008" name="Science">
        <title>The Physcomitrella genome reveals evolutionary insights into the conquest of land by plants.</title>
        <authorList>
            <person name="Rensing S."/>
            <person name="Lang D."/>
            <person name="Zimmer A."/>
            <person name="Terry A."/>
            <person name="Salamov A."/>
            <person name="Shapiro H."/>
            <person name="Nishiyama T."/>
            <person name="Perroud P.-F."/>
            <person name="Lindquist E."/>
            <person name="Kamisugi Y."/>
            <person name="Tanahashi T."/>
            <person name="Sakakibara K."/>
            <person name="Fujita T."/>
            <person name="Oishi K."/>
            <person name="Shin-I T."/>
            <person name="Kuroki Y."/>
            <person name="Toyoda A."/>
            <person name="Suzuki Y."/>
            <person name="Hashimoto A."/>
            <person name="Yamaguchi K."/>
            <person name="Sugano A."/>
            <person name="Kohara Y."/>
            <person name="Fujiyama A."/>
            <person name="Anterola A."/>
            <person name="Aoki S."/>
            <person name="Ashton N."/>
            <person name="Barbazuk W.B."/>
            <person name="Barker E."/>
            <person name="Bennetzen J."/>
            <person name="Bezanilla M."/>
            <person name="Blankenship R."/>
            <person name="Cho S.H."/>
            <person name="Dutcher S."/>
            <person name="Estelle M."/>
            <person name="Fawcett J.A."/>
            <person name="Gundlach H."/>
            <person name="Hanada K."/>
            <person name="Heyl A."/>
            <person name="Hicks K.A."/>
            <person name="Hugh J."/>
            <person name="Lohr M."/>
            <person name="Mayer K."/>
            <person name="Melkozernov A."/>
            <person name="Murata T."/>
            <person name="Nelson D."/>
            <person name="Pils B."/>
            <person name="Prigge M."/>
            <person name="Reiss B."/>
            <person name="Renner T."/>
            <person name="Rombauts S."/>
            <person name="Rushton P."/>
            <person name="Sanderfoot A."/>
            <person name="Schween G."/>
            <person name="Shiu S.-H."/>
            <person name="Stueber K."/>
            <person name="Theodoulou F.L."/>
            <person name="Tu H."/>
            <person name="Van de Peer Y."/>
            <person name="Verrier P.J."/>
            <person name="Waters E."/>
            <person name="Wood A."/>
            <person name="Yang L."/>
            <person name="Cove D."/>
            <person name="Cuming A."/>
            <person name="Hasebe M."/>
            <person name="Lucas S."/>
            <person name="Mishler D.B."/>
            <person name="Reski R."/>
            <person name="Grigoriev I."/>
            <person name="Quatrano R.S."/>
            <person name="Boore J.L."/>
        </authorList>
    </citation>
    <scope>NUCLEOTIDE SEQUENCE [LARGE SCALE GENOMIC DNA]</scope>
    <source>
        <strain evidence="3 4">cv. Gransden 2004</strain>
    </source>
</reference>
<dbReference type="EnsemblPlants" id="Pp3c2_31470V3.1">
    <property type="protein sequence ID" value="Pp3c2_31470V3.1"/>
    <property type="gene ID" value="Pp3c2_31470"/>
</dbReference>
<protein>
    <submittedName>
        <fullName evidence="2 3">Uncharacterized protein</fullName>
    </submittedName>
</protein>
<feature type="transmembrane region" description="Helical" evidence="1">
    <location>
        <begin position="116"/>
        <end position="134"/>
    </location>
</feature>
<evidence type="ECO:0000313" key="3">
    <source>
        <dbReference type="EnsemblPlants" id="Pp3c2_31470V3.1"/>
    </source>
</evidence>
<keyword evidence="1" id="KW-0472">Membrane</keyword>
<sequence>MAPKKRTSRFANEDAPWRALKGEKPVPRINKGGVVAVRQGANYQYAISIMKHPDPIGYGLAREAYVEPAGPDCIIPGLQRPVKVLGLQVWPIPFKPVISLKALEPIGRELKTVGKVLYLFSCYCIYGYNAFMVAKDFVTTLNFLFLFFFFPFYFALDNCNFGCS</sequence>
<dbReference type="Proteomes" id="UP000006727">
    <property type="component" value="Chromosome 2"/>
</dbReference>
<evidence type="ECO:0000313" key="2">
    <source>
        <dbReference type="EMBL" id="PNR60699.1"/>
    </source>
</evidence>
<dbReference type="Gramene" id="Pp3c2_31470V3.1">
    <property type="protein sequence ID" value="Pp3c2_31470V3.1"/>
    <property type="gene ID" value="Pp3c2_31470"/>
</dbReference>
<keyword evidence="1" id="KW-1133">Transmembrane helix</keyword>
<feature type="transmembrane region" description="Helical" evidence="1">
    <location>
        <begin position="140"/>
        <end position="156"/>
    </location>
</feature>
<proteinExistence type="predicted"/>
<dbReference type="AlphaFoldDB" id="A0A2K1L3T6"/>
<dbReference type="EnsemblPlants" id="Pp3c2_31470V3.2">
    <property type="protein sequence ID" value="Pp3c2_31470V3.2"/>
    <property type="gene ID" value="Pp3c2_31470"/>
</dbReference>
<evidence type="ECO:0000313" key="4">
    <source>
        <dbReference type="Proteomes" id="UP000006727"/>
    </source>
</evidence>